<evidence type="ECO:0000313" key="4">
    <source>
        <dbReference type="EMBL" id="KAF7334095.1"/>
    </source>
</evidence>
<keyword evidence="2" id="KW-0479">Metal-binding</keyword>
<comment type="caution">
    <text evidence="4">The sequence shown here is derived from an EMBL/GenBank/DDBJ whole genome shotgun (WGS) entry which is preliminary data.</text>
</comment>
<dbReference type="Pfam" id="PF13359">
    <property type="entry name" value="DDE_Tnp_4"/>
    <property type="match status" value="1"/>
</dbReference>
<dbReference type="GO" id="GO:0046872">
    <property type="term" value="F:metal ion binding"/>
    <property type="evidence" value="ECO:0007669"/>
    <property type="project" value="UniProtKB-KW"/>
</dbReference>
<protein>
    <recommendedName>
        <fullName evidence="3">DDE Tnp4 domain-containing protein</fullName>
    </recommendedName>
</protein>
<gene>
    <name evidence="4" type="ORF">MVEN_02315300</name>
</gene>
<comment type="cofactor">
    <cofactor evidence="1">
        <name>a divalent metal cation</name>
        <dbReference type="ChEBI" id="CHEBI:60240"/>
    </cofactor>
</comment>
<name>A0A8H6X431_9AGAR</name>
<dbReference type="PANTHER" id="PTHR34615:SF1">
    <property type="entry name" value="PX DOMAIN-CONTAINING PROTEIN"/>
    <property type="match status" value="1"/>
</dbReference>
<evidence type="ECO:0000313" key="5">
    <source>
        <dbReference type="Proteomes" id="UP000620124"/>
    </source>
</evidence>
<proteinExistence type="predicted"/>
<organism evidence="4 5">
    <name type="scientific">Mycena venus</name>
    <dbReference type="NCBI Taxonomy" id="2733690"/>
    <lineage>
        <taxon>Eukaryota</taxon>
        <taxon>Fungi</taxon>
        <taxon>Dikarya</taxon>
        <taxon>Basidiomycota</taxon>
        <taxon>Agaricomycotina</taxon>
        <taxon>Agaricomycetes</taxon>
        <taxon>Agaricomycetidae</taxon>
        <taxon>Agaricales</taxon>
        <taxon>Marasmiineae</taxon>
        <taxon>Mycenaceae</taxon>
        <taxon>Mycena</taxon>
    </lineage>
</organism>
<dbReference type="PANTHER" id="PTHR34615">
    <property type="entry name" value="PX DOMAIN-CONTAINING PROTEIN"/>
    <property type="match status" value="1"/>
</dbReference>
<sequence length="371" mass="43035">MQRQLLEARLRFVKILKVVVDEWDQDLTDINELRQERMDIQLLSDAEWLRFFRFTQGEVHLLVDALDLPEIISDENHIQEDRVTALCMLLRRLAYPCRLVDMEREFGWEASRVSSISFRFDPHRLTPHKLAEFTRIFIAKGCPVPSIAAIIDGTLKKTARPSRNQRILFNGWKRIHCLKYHLVVSPDGIIIHVYSPVEGRRHDATVLKESGLLDILDKHFWGPNGERYFIYGDPAYQTGAHIMAPYKGAHLTEDKRAWNAQMSKIQEPVEWMFKEVNSVFKFLNFSENQKVLLSPCGLFYMVPVLLTNAHTILHLPQTPRYFNCTPPSLNEYFHGDAVDDEDLDAWCMTAPWTAMDSAEDDSDGEGEDEEE</sequence>
<dbReference type="OrthoDB" id="5945905at2759"/>
<evidence type="ECO:0000259" key="3">
    <source>
        <dbReference type="Pfam" id="PF13359"/>
    </source>
</evidence>
<accession>A0A8H6X431</accession>
<keyword evidence="5" id="KW-1185">Reference proteome</keyword>
<evidence type="ECO:0000256" key="2">
    <source>
        <dbReference type="ARBA" id="ARBA00022723"/>
    </source>
</evidence>
<dbReference type="Proteomes" id="UP000620124">
    <property type="component" value="Unassembled WGS sequence"/>
</dbReference>
<evidence type="ECO:0000256" key="1">
    <source>
        <dbReference type="ARBA" id="ARBA00001968"/>
    </source>
</evidence>
<dbReference type="EMBL" id="JACAZI010000027">
    <property type="protein sequence ID" value="KAF7334095.1"/>
    <property type="molecule type" value="Genomic_DNA"/>
</dbReference>
<dbReference type="InterPro" id="IPR027806">
    <property type="entry name" value="HARBI1_dom"/>
</dbReference>
<reference evidence="4" key="1">
    <citation type="submission" date="2020-05" db="EMBL/GenBank/DDBJ databases">
        <title>Mycena genomes resolve the evolution of fungal bioluminescence.</title>
        <authorList>
            <person name="Tsai I.J."/>
        </authorList>
    </citation>
    <scope>NUCLEOTIDE SEQUENCE</scope>
    <source>
        <strain evidence="4">CCC161011</strain>
    </source>
</reference>
<feature type="domain" description="DDE Tnp4" evidence="3">
    <location>
        <begin position="151"/>
        <end position="285"/>
    </location>
</feature>
<dbReference type="AlphaFoldDB" id="A0A8H6X431"/>